<keyword evidence="8" id="KW-1185">Reference proteome</keyword>
<dbReference type="EMBL" id="CAJNOC010003177">
    <property type="protein sequence ID" value="CAF0971187.1"/>
    <property type="molecule type" value="Genomic_DNA"/>
</dbReference>
<feature type="compositionally biased region" description="Basic and acidic residues" evidence="5">
    <location>
        <begin position="257"/>
        <end position="269"/>
    </location>
</feature>
<dbReference type="SUPFAM" id="SSF90229">
    <property type="entry name" value="CCCH zinc finger"/>
    <property type="match status" value="1"/>
</dbReference>
<feature type="region of interest" description="Disordered" evidence="5">
    <location>
        <begin position="257"/>
        <end position="295"/>
    </location>
</feature>
<dbReference type="SMART" id="SM00356">
    <property type="entry name" value="ZnF_C3H1"/>
    <property type="match status" value="1"/>
</dbReference>
<evidence type="ECO:0000256" key="3">
    <source>
        <dbReference type="ARBA" id="ARBA00022833"/>
    </source>
</evidence>
<keyword evidence="1 4" id="KW-0479">Metal-binding</keyword>
<dbReference type="GO" id="GO:0034247">
    <property type="term" value="P:snoRNA splicing"/>
    <property type="evidence" value="ECO:0007669"/>
    <property type="project" value="TreeGrafter"/>
</dbReference>
<sequence>MLKIRIYNLEMTESPEKVCLFVKKKRNIQLRNKNDDDNNKKIKIKNDSESDSETKIDKKRDDSEDSDIDVTESLQEIKQKTKKKDTNLTQSTKNFKKIPNEEETRKDLFSTFKADTESKRVGPSDMGATATYELDTEFDRDTQAVFERAKKLNDELKTKDNDEKVYRGINNYQQFYEKKDTAQGNASSGMARLKGPIRAPTNLRATVRWDYQPDVCKDFKETGFCGFGDSCKFMHDRSDYKHGWQLEQEWDKQHGGVKERKFGQFEDERKRRRREEQTEESDDDDDPNKYVIAGVHSDEDDDLPFKCLICRESFVNPVVTKCALPVKLKH</sequence>
<proteinExistence type="predicted"/>
<name>A0A814EHL2_9BILA</name>
<evidence type="ECO:0000259" key="6">
    <source>
        <dbReference type="PROSITE" id="PS50103"/>
    </source>
</evidence>
<evidence type="ECO:0000256" key="5">
    <source>
        <dbReference type="SAM" id="MobiDB-lite"/>
    </source>
</evidence>
<dbReference type="PROSITE" id="PS50103">
    <property type="entry name" value="ZF_C3H1"/>
    <property type="match status" value="1"/>
</dbReference>
<organism evidence="7 8">
    <name type="scientific">Brachionus calyciflorus</name>
    <dbReference type="NCBI Taxonomy" id="104777"/>
    <lineage>
        <taxon>Eukaryota</taxon>
        <taxon>Metazoa</taxon>
        <taxon>Spiralia</taxon>
        <taxon>Gnathifera</taxon>
        <taxon>Rotifera</taxon>
        <taxon>Eurotatoria</taxon>
        <taxon>Monogononta</taxon>
        <taxon>Pseudotrocha</taxon>
        <taxon>Ploima</taxon>
        <taxon>Brachionidae</taxon>
        <taxon>Brachionus</taxon>
    </lineage>
</organism>
<evidence type="ECO:0000313" key="7">
    <source>
        <dbReference type="EMBL" id="CAF0971187.1"/>
    </source>
</evidence>
<comment type="caution">
    <text evidence="7">The sequence shown here is derived from an EMBL/GenBank/DDBJ whole genome shotgun (WGS) entry which is preliminary data.</text>
</comment>
<dbReference type="AlphaFoldDB" id="A0A814EHL2"/>
<evidence type="ECO:0000256" key="4">
    <source>
        <dbReference type="PROSITE-ProRule" id="PRU00723"/>
    </source>
</evidence>
<accession>A0A814EHL2</accession>
<feature type="compositionally biased region" description="Acidic residues" evidence="5">
    <location>
        <begin position="277"/>
        <end position="286"/>
    </location>
</feature>
<reference evidence="7" key="1">
    <citation type="submission" date="2021-02" db="EMBL/GenBank/DDBJ databases">
        <authorList>
            <person name="Nowell W R."/>
        </authorList>
    </citation>
    <scope>NUCLEOTIDE SEQUENCE</scope>
    <source>
        <strain evidence="7">Ploen Becks lab</strain>
    </source>
</reference>
<feature type="region of interest" description="Disordered" evidence="5">
    <location>
        <begin position="31"/>
        <end position="101"/>
    </location>
</feature>
<evidence type="ECO:0000313" key="8">
    <source>
        <dbReference type="Proteomes" id="UP000663879"/>
    </source>
</evidence>
<keyword evidence="2 4" id="KW-0863">Zinc-finger</keyword>
<evidence type="ECO:0000256" key="1">
    <source>
        <dbReference type="ARBA" id="ARBA00022723"/>
    </source>
</evidence>
<dbReference type="InterPro" id="IPR000571">
    <property type="entry name" value="Znf_CCCH"/>
</dbReference>
<feature type="compositionally biased region" description="Basic and acidic residues" evidence="5">
    <location>
        <begin position="32"/>
        <end position="62"/>
    </location>
</feature>
<dbReference type="GO" id="GO:0008270">
    <property type="term" value="F:zinc ion binding"/>
    <property type="evidence" value="ECO:0007669"/>
    <property type="project" value="UniProtKB-KW"/>
</dbReference>
<keyword evidence="3 4" id="KW-0862">Zinc</keyword>
<dbReference type="OrthoDB" id="25761at2759"/>
<dbReference type="Pfam" id="PF00642">
    <property type="entry name" value="zf-CCCH"/>
    <property type="match status" value="1"/>
</dbReference>
<dbReference type="InterPro" id="IPR036855">
    <property type="entry name" value="Znf_CCCH_sf"/>
</dbReference>
<protein>
    <recommendedName>
        <fullName evidence="6">C3H1-type domain-containing protein</fullName>
    </recommendedName>
</protein>
<dbReference type="Gene3D" id="4.10.1000.10">
    <property type="entry name" value="Zinc finger, CCCH-type"/>
    <property type="match status" value="1"/>
</dbReference>
<dbReference type="GO" id="GO:0005684">
    <property type="term" value="C:U2-type spliceosomal complex"/>
    <property type="evidence" value="ECO:0007669"/>
    <property type="project" value="TreeGrafter"/>
</dbReference>
<dbReference type="PANTHER" id="PTHR12930">
    <property type="entry name" value="ZINC FINGER PROTEIN 183"/>
    <property type="match status" value="1"/>
</dbReference>
<dbReference type="InterPro" id="IPR039971">
    <property type="entry name" value="CWC24-like"/>
</dbReference>
<feature type="zinc finger region" description="C3H1-type" evidence="4">
    <location>
        <begin position="210"/>
        <end position="238"/>
    </location>
</feature>
<feature type="domain" description="C3H1-type" evidence="6">
    <location>
        <begin position="210"/>
        <end position="238"/>
    </location>
</feature>
<gene>
    <name evidence="7" type="ORF">OXX778_LOCUS14926</name>
</gene>
<dbReference type="Proteomes" id="UP000663879">
    <property type="component" value="Unassembled WGS sequence"/>
</dbReference>
<evidence type="ECO:0000256" key="2">
    <source>
        <dbReference type="ARBA" id="ARBA00022771"/>
    </source>
</evidence>
<dbReference type="PANTHER" id="PTHR12930:SF0">
    <property type="entry name" value="RING FINGER PROTEIN 113B"/>
    <property type="match status" value="1"/>
</dbReference>